<gene>
    <name evidence="1" type="ORF">LPTSP4_36070</name>
</gene>
<dbReference type="RefSeq" id="WP_108978472.1">
    <property type="nucleotide sequence ID" value="NZ_BFBB01000010.1"/>
</dbReference>
<dbReference type="OrthoDB" id="6398067at2"/>
<dbReference type="AlphaFoldDB" id="A0A2P2E5B5"/>
<comment type="caution">
    <text evidence="1">The sequence shown here is derived from an EMBL/GenBank/DDBJ whole genome shotgun (WGS) entry which is preliminary data.</text>
</comment>
<reference evidence="1 2" key="1">
    <citation type="submission" date="2018-02" db="EMBL/GenBank/DDBJ databases">
        <title>Novel Leptospira species isolated from soil and water in Japan.</title>
        <authorList>
            <person name="Nakao R."/>
            <person name="Masuzawa T."/>
        </authorList>
    </citation>
    <scope>NUCLEOTIDE SEQUENCE [LARGE SCALE GENOMIC DNA]</scope>
    <source>
        <strain evidence="1 2">YH101</strain>
    </source>
</reference>
<accession>A0A2P2E5B5</accession>
<dbReference type="Proteomes" id="UP000245133">
    <property type="component" value="Unassembled WGS sequence"/>
</dbReference>
<proteinExistence type="predicted"/>
<name>A0A2P2E5B5_9LEPT</name>
<protein>
    <submittedName>
        <fullName evidence="1">Uncharacterized protein</fullName>
    </submittedName>
</protein>
<evidence type="ECO:0000313" key="1">
    <source>
        <dbReference type="EMBL" id="GBF52069.1"/>
    </source>
</evidence>
<sequence>MEFETNKKLIDSITPETASILSNLGEVAIDNLDLVDGVLKDIPIVSSVISLGKIGFTIKDQLFIRKFTLFIKSSENVKNSEAFAAFKLEISDPDKREKIANHLLEIIDKSIEEEKIKVYSKLFDKYLNGILTWDEFYILTLTVYDLHILGIQFLKEILNNTDLEKNISVPRDFREGYLTTAGLSQRNGSQIKISDQGKKLYKLAFQ</sequence>
<organism evidence="1 2">
    <name type="scientific">Leptospira ryugenii</name>
    <dbReference type="NCBI Taxonomy" id="1917863"/>
    <lineage>
        <taxon>Bacteria</taxon>
        <taxon>Pseudomonadati</taxon>
        <taxon>Spirochaetota</taxon>
        <taxon>Spirochaetia</taxon>
        <taxon>Leptospirales</taxon>
        <taxon>Leptospiraceae</taxon>
        <taxon>Leptospira</taxon>
    </lineage>
</organism>
<dbReference type="EMBL" id="BFBB01000010">
    <property type="protein sequence ID" value="GBF52069.1"/>
    <property type="molecule type" value="Genomic_DNA"/>
</dbReference>
<evidence type="ECO:0000313" key="2">
    <source>
        <dbReference type="Proteomes" id="UP000245133"/>
    </source>
</evidence>
<keyword evidence="2" id="KW-1185">Reference proteome</keyword>